<evidence type="ECO:0000313" key="3">
    <source>
        <dbReference type="Proteomes" id="UP001597139"/>
    </source>
</evidence>
<accession>A0ABD6BT80</accession>
<keyword evidence="3" id="KW-1185">Reference proteome</keyword>
<feature type="region of interest" description="Disordered" evidence="1">
    <location>
        <begin position="1"/>
        <end position="25"/>
    </location>
</feature>
<protein>
    <submittedName>
        <fullName evidence="2">Uncharacterized protein</fullName>
    </submittedName>
</protein>
<dbReference type="Proteomes" id="UP001597139">
    <property type="component" value="Unassembled WGS sequence"/>
</dbReference>
<evidence type="ECO:0000313" key="2">
    <source>
        <dbReference type="EMBL" id="MFD1568015.1"/>
    </source>
</evidence>
<sequence length="306" mass="34192">MNTASYERFVDRMDASTTTAPDQPSLSDLRTVVESMPSEEFAEIGQAIREDMDEPLDEELLSSALDELAGAFDDFEDLREMGVPRKGETPYADLTDAAWIIDEHLTETGFYESAEAHMPRFSPEHIADTTRQLLTIDELGDTLGDLGFPEDEQVSLLTNIVSSSNRLSWWGKAEEYPQAEEPSETEEKVVASYVSPLPKRAVAGSLLWIDGLDWRLWQYEYILTEDIIEKGVWDTKSMLAGVYLLGDAARDLAGGSISDEDLATLLIASQAIMFIGQELVADDVARINDEDRKPLNEVDFDNMSFE</sequence>
<organism evidence="2 3">
    <name type="scientific">Halolamina litorea</name>
    <dbReference type="NCBI Taxonomy" id="1515593"/>
    <lineage>
        <taxon>Archaea</taxon>
        <taxon>Methanobacteriati</taxon>
        <taxon>Methanobacteriota</taxon>
        <taxon>Stenosarchaea group</taxon>
        <taxon>Halobacteria</taxon>
        <taxon>Halobacteriales</taxon>
        <taxon>Haloferacaceae</taxon>
    </lineage>
</organism>
<name>A0ABD6BT80_9EURY</name>
<gene>
    <name evidence="2" type="ORF">ACFSAU_10965</name>
</gene>
<feature type="compositionally biased region" description="Polar residues" evidence="1">
    <location>
        <begin position="15"/>
        <end position="25"/>
    </location>
</feature>
<evidence type="ECO:0000256" key="1">
    <source>
        <dbReference type="SAM" id="MobiDB-lite"/>
    </source>
</evidence>
<proteinExistence type="predicted"/>
<dbReference type="AlphaFoldDB" id="A0ABD6BT80"/>
<dbReference type="EMBL" id="JBHUCZ010000009">
    <property type="protein sequence ID" value="MFD1568015.1"/>
    <property type="molecule type" value="Genomic_DNA"/>
</dbReference>
<reference evidence="2 3" key="1">
    <citation type="journal article" date="2019" name="Int. J. Syst. Evol. Microbiol.">
        <title>The Global Catalogue of Microorganisms (GCM) 10K type strain sequencing project: providing services to taxonomists for standard genome sequencing and annotation.</title>
        <authorList>
            <consortium name="The Broad Institute Genomics Platform"/>
            <consortium name="The Broad Institute Genome Sequencing Center for Infectious Disease"/>
            <person name="Wu L."/>
            <person name="Ma J."/>
        </authorList>
    </citation>
    <scope>NUCLEOTIDE SEQUENCE [LARGE SCALE GENOMIC DNA]</scope>
    <source>
        <strain evidence="2 3">CGMCC 1.12859</strain>
    </source>
</reference>
<comment type="caution">
    <text evidence="2">The sequence shown here is derived from an EMBL/GenBank/DDBJ whole genome shotgun (WGS) entry which is preliminary data.</text>
</comment>